<gene>
    <name evidence="1" type="ORF">SEMRO_1200_G251850.1</name>
</gene>
<dbReference type="AlphaFoldDB" id="A0A9N8EIR1"/>
<protein>
    <submittedName>
        <fullName evidence="1">Uncharacterized protein</fullName>
    </submittedName>
</protein>
<comment type="caution">
    <text evidence="1">The sequence shown here is derived from an EMBL/GenBank/DDBJ whole genome shotgun (WGS) entry which is preliminary data.</text>
</comment>
<dbReference type="OrthoDB" id="10678271at2759"/>
<reference evidence="1" key="1">
    <citation type="submission" date="2020-06" db="EMBL/GenBank/DDBJ databases">
        <authorList>
            <consortium name="Plant Systems Biology data submission"/>
        </authorList>
    </citation>
    <scope>NUCLEOTIDE SEQUENCE</scope>
    <source>
        <strain evidence="1">D6</strain>
    </source>
</reference>
<proteinExistence type="predicted"/>
<sequence length="329" mass="36854">MDPNANDHGGMDTDSDLKILSMDSATLKSVVKSELLASGLTCHVMAEQVLGFLAKECVLKCLEVEDLCQRFDLKSYYCSIHGTKLESQVERRRGLENMAGTDDDQGENADQIGNNDNVAAEVNIECEDCVEAEFDRERCNYCEQFENMDELHQCNKCSYQECGPCFEGNSMDYCNSCEEMYCGREGCETFENCDCGEGFCSVCQEENFRACLRCGTNGCIDCFYDFGFRCNQCDKTFCHDCQDNGYCERCEHTFCSACKEIWYCGCDHGSCYDCDEPVKCEIIARSVTMAGFALPVENIIVLPMGNTLTAKNVEKALMGRSSSALNVRR</sequence>
<dbReference type="Proteomes" id="UP001153069">
    <property type="component" value="Unassembled WGS sequence"/>
</dbReference>
<evidence type="ECO:0000313" key="1">
    <source>
        <dbReference type="EMBL" id="CAB9521493.1"/>
    </source>
</evidence>
<organism evidence="1 2">
    <name type="scientific">Seminavis robusta</name>
    <dbReference type="NCBI Taxonomy" id="568900"/>
    <lineage>
        <taxon>Eukaryota</taxon>
        <taxon>Sar</taxon>
        <taxon>Stramenopiles</taxon>
        <taxon>Ochrophyta</taxon>
        <taxon>Bacillariophyta</taxon>
        <taxon>Bacillariophyceae</taxon>
        <taxon>Bacillariophycidae</taxon>
        <taxon>Naviculales</taxon>
        <taxon>Naviculaceae</taxon>
        <taxon>Seminavis</taxon>
    </lineage>
</organism>
<evidence type="ECO:0000313" key="2">
    <source>
        <dbReference type="Proteomes" id="UP001153069"/>
    </source>
</evidence>
<keyword evidence="2" id="KW-1185">Reference proteome</keyword>
<accession>A0A9N8EIR1</accession>
<dbReference type="EMBL" id="CAICTM010001198">
    <property type="protein sequence ID" value="CAB9521493.1"/>
    <property type="molecule type" value="Genomic_DNA"/>
</dbReference>
<name>A0A9N8EIR1_9STRA</name>